<organism evidence="2 3">
    <name type="scientific">Leptospira wolffii</name>
    <dbReference type="NCBI Taxonomy" id="409998"/>
    <lineage>
        <taxon>Bacteria</taxon>
        <taxon>Pseudomonadati</taxon>
        <taxon>Spirochaetota</taxon>
        <taxon>Spirochaetia</taxon>
        <taxon>Leptospirales</taxon>
        <taxon>Leptospiraceae</taxon>
        <taxon>Leptospira</taxon>
    </lineage>
</organism>
<dbReference type="InterPro" id="IPR011990">
    <property type="entry name" value="TPR-like_helical_dom_sf"/>
</dbReference>
<proteinExistence type="predicted"/>
<keyword evidence="3" id="KW-1185">Reference proteome</keyword>
<dbReference type="Proteomes" id="UP001580391">
    <property type="component" value="Unassembled WGS sequence"/>
</dbReference>
<dbReference type="SUPFAM" id="SSF48452">
    <property type="entry name" value="TPR-like"/>
    <property type="match status" value="1"/>
</dbReference>
<accession>A0ABV5BNC3</accession>
<dbReference type="Gene3D" id="1.25.40.10">
    <property type="entry name" value="Tetratricopeptide repeat domain"/>
    <property type="match status" value="1"/>
</dbReference>
<keyword evidence="1" id="KW-1133">Transmembrane helix</keyword>
<name>A0ABV5BNC3_9LEPT</name>
<comment type="caution">
    <text evidence="2">The sequence shown here is derived from an EMBL/GenBank/DDBJ whole genome shotgun (WGS) entry which is preliminary data.</text>
</comment>
<gene>
    <name evidence="2" type="ORF">ACE5IX_09265</name>
</gene>
<keyword evidence="1" id="KW-0812">Transmembrane</keyword>
<reference evidence="2 3" key="1">
    <citation type="submission" date="2024-09" db="EMBL/GenBank/DDBJ databases">
        <title>Taxonomic and Genotyping Characterization of Leptospira Strains isolated from Multiple Sources in Colombia highlights the importance of intermediate species.</title>
        <authorList>
            <person name="Torres Higuera L."/>
            <person name="Rojas Tapias D."/>
            <person name="Jimenez Velasquez S."/>
            <person name="Renjifo Ibanez C."/>
        </authorList>
    </citation>
    <scope>NUCLEOTIDE SEQUENCE [LARGE SCALE GENOMIC DNA]</scope>
    <source>
        <strain evidence="2 3">Lep080</strain>
    </source>
</reference>
<sequence length="230" mass="27362">MERIYIPIFNFWNILRVFSKAVRIVSVLRVFRCGIVFAFLAGSFLITGNLFSQEENRRLWNKAAKEKILVLQQNGKEAESLPFLEEYVKKNPSELIFKLYLARALFWRADLELPKYDEDVFSRMEKTKKIRENYLRAAGIFEESLGHLSKISPRDPDLGKWYFLWAMTEWYAGREDRAIQMFKKAFKQDFRLNQANFNIAAIYESLGQVRDSEIYYGTYLKNEKELKEEE</sequence>
<keyword evidence="1" id="KW-0472">Membrane</keyword>
<evidence type="ECO:0000313" key="2">
    <source>
        <dbReference type="EMBL" id="MFB5736695.1"/>
    </source>
</evidence>
<dbReference type="RefSeq" id="WP_246839057.1">
    <property type="nucleotide sequence ID" value="NZ_JBHILI010000005.1"/>
</dbReference>
<feature type="transmembrane region" description="Helical" evidence="1">
    <location>
        <begin position="21"/>
        <end position="46"/>
    </location>
</feature>
<protein>
    <submittedName>
        <fullName evidence="2">Tetratricopeptide repeat protein</fullName>
    </submittedName>
</protein>
<evidence type="ECO:0000313" key="3">
    <source>
        <dbReference type="Proteomes" id="UP001580391"/>
    </source>
</evidence>
<evidence type="ECO:0000256" key="1">
    <source>
        <dbReference type="SAM" id="Phobius"/>
    </source>
</evidence>
<dbReference type="EMBL" id="JBHILJ010000004">
    <property type="protein sequence ID" value="MFB5736695.1"/>
    <property type="molecule type" value="Genomic_DNA"/>
</dbReference>